<evidence type="ECO:0000313" key="12">
    <source>
        <dbReference type="Proteomes" id="UP000005238"/>
    </source>
</evidence>
<evidence type="ECO:0000313" key="11">
    <source>
        <dbReference type="EnsemblProtists" id="Phyra85316"/>
    </source>
</evidence>
<dbReference type="Proteomes" id="UP000005238">
    <property type="component" value="Unassembled WGS sequence"/>
</dbReference>
<evidence type="ECO:0000256" key="4">
    <source>
        <dbReference type="ARBA" id="ARBA00022679"/>
    </source>
</evidence>
<evidence type="ECO:0000256" key="2">
    <source>
        <dbReference type="ARBA" id="ARBA00009105"/>
    </source>
</evidence>
<keyword evidence="7 10" id="KW-1133">Transmembrane helix</keyword>
<dbReference type="eggNOG" id="ENOG502R455">
    <property type="taxonomic scope" value="Eukaryota"/>
</dbReference>
<evidence type="ECO:0000256" key="6">
    <source>
        <dbReference type="ARBA" id="ARBA00022968"/>
    </source>
</evidence>
<name>H3H439_PHYRM</name>
<dbReference type="GO" id="GO:0005794">
    <property type="term" value="C:Golgi apparatus"/>
    <property type="evidence" value="ECO:0000318"/>
    <property type="project" value="GO_Central"/>
</dbReference>
<reference evidence="12" key="1">
    <citation type="journal article" date="2006" name="Science">
        <title>Phytophthora genome sequences uncover evolutionary origins and mechanisms of pathogenesis.</title>
        <authorList>
            <person name="Tyler B.M."/>
            <person name="Tripathy S."/>
            <person name="Zhang X."/>
            <person name="Dehal P."/>
            <person name="Jiang R.H."/>
            <person name="Aerts A."/>
            <person name="Arredondo F.D."/>
            <person name="Baxter L."/>
            <person name="Bensasson D."/>
            <person name="Beynon J.L."/>
            <person name="Chapman J."/>
            <person name="Damasceno C.M."/>
            <person name="Dorrance A.E."/>
            <person name="Dou D."/>
            <person name="Dickerman A.W."/>
            <person name="Dubchak I.L."/>
            <person name="Garbelotto M."/>
            <person name="Gijzen M."/>
            <person name="Gordon S.G."/>
            <person name="Govers F."/>
            <person name="Grunwald N.J."/>
            <person name="Huang W."/>
            <person name="Ivors K.L."/>
            <person name="Jones R.W."/>
            <person name="Kamoun S."/>
            <person name="Krampis K."/>
            <person name="Lamour K.H."/>
            <person name="Lee M.K."/>
            <person name="McDonald W.H."/>
            <person name="Medina M."/>
            <person name="Meijer H.J."/>
            <person name="Nordberg E.K."/>
            <person name="Maclean D.J."/>
            <person name="Ospina-Giraldo M.D."/>
            <person name="Morris P.F."/>
            <person name="Phuntumart V."/>
            <person name="Putnam N.H."/>
            <person name="Rash S."/>
            <person name="Rose J.K."/>
            <person name="Sakihama Y."/>
            <person name="Salamov A.A."/>
            <person name="Savidor A."/>
            <person name="Scheuring C.F."/>
            <person name="Smith B.M."/>
            <person name="Sobral B.W."/>
            <person name="Terry A."/>
            <person name="Torto-Alalibo T.A."/>
            <person name="Win J."/>
            <person name="Xu Z."/>
            <person name="Zhang H."/>
            <person name="Grigoriev I.V."/>
            <person name="Rokhsar D.S."/>
            <person name="Boore J.L."/>
        </authorList>
    </citation>
    <scope>NUCLEOTIDE SEQUENCE [LARGE SCALE GENOMIC DNA]</scope>
    <source>
        <strain evidence="12">Pr102</strain>
    </source>
</reference>
<keyword evidence="8 10" id="KW-0472">Membrane</keyword>
<evidence type="ECO:0000256" key="3">
    <source>
        <dbReference type="ARBA" id="ARBA00022676"/>
    </source>
</evidence>
<evidence type="ECO:0000256" key="10">
    <source>
        <dbReference type="SAM" id="Phobius"/>
    </source>
</evidence>
<dbReference type="VEuPathDB" id="FungiDB:KRP22_7888"/>
<dbReference type="EMBL" id="DS566160">
    <property type="status" value="NOT_ANNOTATED_CDS"/>
    <property type="molecule type" value="Genomic_DNA"/>
</dbReference>
<keyword evidence="12" id="KW-1185">Reference proteome</keyword>
<feature type="transmembrane region" description="Helical" evidence="10">
    <location>
        <begin position="574"/>
        <end position="596"/>
    </location>
</feature>
<dbReference type="EnsemblProtists" id="Phyra85316">
    <property type="protein sequence ID" value="Phyra85316"/>
    <property type="gene ID" value="Phyra85316"/>
</dbReference>
<dbReference type="GO" id="GO:0000033">
    <property type="term" value="F:alpha-1,3-mannosyltransferase activity"/>
    <property type="evidence" value="ECO:0000318"/>
    <property type="project" value="GO_Central"/>
</dbReference>
<dbReference type="PANTHER" id="PTHR31392:SF1">
    <property type="entry name" value="ALPHA-1,3-MANNOSYLTRANSFERASE MNN1-RELATED"/>
    <property type="match status" value="1"/>
</dbReference>
<feature type="transmembrane region" description="Helical" evidence="10">
    <location>
        <begin position="37"/>
        <end position="59"/>
    </location>
</feature>
<comment type="similarity">
    <text evidence="2">Belongs to the MNN1/MNT family.</text>
</comment>
<dbReference type="InterPro" id="IPR029044">
    <property type="entry name" value="Nucleotide-diphossugar_trans"/>
</dbReference>
<dbReference type="GO" id="GO:0016020">
    <property type="term" value="C:membrane"/>
    <property type="evidence" value="ECO:0007669"/>
    <property type="project" value="UniProtKB-SubCell"/>
</dbReference>
<accession>H3H439</accession>
<dbReference type="AlphaFoldDB" id="H3H439"/>
<evidence type="ECO:0000256" key="8">
    <source>
        <dbReference type="ARBA" id="ARBA00023136"/>
    </source>
</evidence>
<dbReference type="InterPro" id="IPR022751">
    <property type="entry name" value="Alpha_mannosyltransferase"/>
</dbReference>
<protein>
    <submittedName>
        <fullName evidence="11">Uncharacterized protein</fullName>
    </submittedName>
</protein>
<keyword evidence="9" id="KW-0325">Glycoprotein</keyword>
<reference evidence="11" key="2">
    <citation type="submission" date="2015-06" db="UniProtKB">
        <authorList>
            <consortium name="EnsemblProtists"/>
        </authorList>
    </citation>
    <scope>IDENTIFICATION</scope>
    <source>
        <strain evidence="11">Pr102</strain>
    </source>
</reference>
<dbReference type="VEuPathDB" id="FungiDB:KRP23_2257"/>
<dbReference type="InParanoid" id="H3H439"/>
<keyword evidence="6" id="KW-0735">Signal-anchor</keyword>
<organism evidence="11 12">
    <name type="scientific">Phytophthora ramorum</name>
    <name type="common">Sudden oak death agent</name>
    <dbReference type="NCBI Taxonomy" id="164328"/>
    <lineage>
        <taxon>Eukaryota</taxon>
        <taxon>Sar</taxon>
        <taxon>Stramenopiles</taxon>
        <taxon>Oomycota</taxon>
        <taxon>Peronosporomycetes</taxon>
        <taxon>Peronosporales</taxon>
        <taxon>Peronosporaceae</taxon>
        <taxon>Phytophthora</taxon>
    </lineage>
</organism>
<dbReference type="VEuPathDB" id="FungiDB:KRP22_7889"/>
<proteinExistence type="inferred from homology"/>
<keyword evidence="5 10" id="KW-0812">Transmembrane</keyword>
<dbReference type="SUPFAM" id="SSF53448">
    <property type="entry name" value="Nucleotide-diphospho-sugar transferases"/>
    <property type="match status" value="2"/>
</dbReference>
<evidence type="ECO:0000256" key="7">
    <source>
        <dbReference type="ARBA" id="ARBA00022989"/>
    </source>
</evidence>
<keyword evidence="3" id="KW-0328">Glycosyltransferase</keyword>
<evidence type="ECO:0000256" key="9">
    <source>
        <dbReference type="ARBA" id="ARBA00023180"/>
    </source>
</evidence>
<comment type="subcellular location">
    <subcellularLocation>
        <location evidence="1">Membrane</location>
        <topology evidence="1">Single-pass type II membrane protein</topology>
    </subcellularLocation>
</comment>
<dbReference type="GO" id="GO:0006493">
    <property type="term" value="P:protein O-linked glycosylation"/>
    <property type="evidence" value="ECO:0000318"/>
    <property type="project" value="GO_Central"/>
</dbReference>
<dbReference type="HOGENOM" id="CLU_295026_0_0_1"/>
<dbReference type="PANTHER" id="PTHR31392">
    <property type="entry name" value="ALPHA-1,3-MANNOSYLTRANSFERASE MNN1-RELATED"/>
    <property type="match status" value="1"/>
</dbReference>
<dbReference type="Pfam" id="PF11051">
    <property type="entry name" value="Mannosyl_trans3"/>
    <property type="match status" value="2"/>
</dbReference>
<dbReference type="VEuPathDB" id="FungiDB:KRP23_2258"/>
<evidence type="ECO:0000256" key="1">
    <source>
        <dbReference type="ARBA" id="ARBA00004606"/>
    </source>
</evidence>
<keyword evidence="4" id="KW-0808">Transferase</keyword>
<sequence>MSEPMDDEVLLDADMEASLPLNGSKVVASPPRSHRKLLVVLPLLVVVGMTAVALGTGYLSDGNADGSADNSFGTFGSGTHSLLSNFMGGGNATAGGAPEDGDIVFPHPQSPYYQRGERFDRSVMRDRSVMICMHNGVLAMGLSLIRELRCLGNEELVQVYHCGPDELSAQSKDMLFSSDNRIELVDACSDLAEQRVITNELVGKFKSWWIKPLAMYHTDVRHVMLMDVDDIIVKDPAALRDLDGYKETGTTFFYDRVFANCKEFVNGNDKGRKYLPKLFETFDYEKFNITQGFDPSPHVLESFAYRGKTCHEMDSSLVLIDKKRTGQTVLDVMLWFITKERFRFTYSWGDKETFWLSFELAHKPYFFSPWGVSVVSSTPNKDMKKHPDSLCGSILQYVPSDASDAEMLYVNGKALLDPYPQGIDYVPKAQWNNMFNTFPTHMTPRQPRTELDRAGHGKMYTECLIGLGATPLPDTFAGMLLRRRLHYLGIMTGVLGSLQHCETFEWCLALTIVWLWQSAGDSAPSPPFCFRPMASVPHTPRPTEIDGDLVDIETHPLTGSRPTPSPASPYRRPLLLLLPLLVVSGMIMIAVMAGYVDTSRKGAIGQFVFRRNANVVGTPHPSSSFYQRGERFDLGVNRDRAVLLCMHEDVLALGVSLIRELRCLGNEELIQVYHCGPDELSEDARDLLFTIDNRLELVDVCSDLASRNVITEAMAGKFRNWWIKPLAVYHTDVRHVMLMDVDDIIIKDPATLRHLEGYSATGTTFFYDRVHDHCKEFVNGIDGAGKYLPKLFSAFDYDRFNVTGGENPSEHVLESFAYSGKTCHEMDSSLVLIDKERAGQTVMDIMLWFITKERFRYAYSFGDKETFWLSFEMAHVPYSFSPWGVSVVSSTPNKDIEKHPDSLCGSILQYLPDSGPEAQMLYVNGKALLDPYPEGVENAAKMRSNNMFNAFPTHMTPRQERQELNKSLHAEIKFYSECLIGLGGVPLPHEFAGHLLRRRLFYLGVTTGVLGSLQHCETYEQRRLLEV</sequence>
<evidence type="ECO:0000256" key="5">
    <source>
        <dbReference type="ARBA" id="ARBA00022692"/>
    </source>
</evidence>